<proteinExistence type="predicted"/>
<protein>
    <submittedName>
        <fullName evidence="2">Uncharacterized protein</fullName>
    </submittedName>
</protein>
<evidence type="ECO:0000256" key="1">
    <source>
        <dbReference type="SAM" id="MobiDB-lite"/>
    </source>
</evidence>
<name>A0A9Q9SU55_MOOP1</name>
<reference evidence="2" key="1">
    <citation type="journal article" date="2017" name="Proc. Natl. Acad. Sci. U.S.A.">
        <title>Comparative genomics uncovers the prolific and distinctive metabolic potential of the cyanobacterial genus Moorea.</title>
        <authorList>
            <person name="Leao T."/>
            <person name="Castelao G."/>
            <person name="Korobeynikov A."/>
            <person name="Monroe E.A."/>
            <person name="Podell S."/>
            <person name="Glukhov E."/>
            <person name="Allen E.E."/>
            <person name="Gerwick W.H."/>
            <person name="Gerwick L."/>
        </authorList>
    </citation>
    <scope>NUCLEOTIDE SEQUENCE</scope>
    <source>
        <strain evidence="2">JHB</strain>
    </source>
</reference>
<gene>
    <name evidence="2" type="ORF">BJP36_37110</name>
</gene>
<accession>A0A9Q9SU55</accession>
<evidence type="ECO:0000313" key="2">
    <source>
        <dbReference type="EMBL" id="WAN69714.1"/>
    </source>
</evidence>
<sequence length="55" mass="6075">MTYGQSHFHNKGNRVTIQPSAVSGQRSAVSGQRSAFPNSDKKMLTCFIQKLMTDS</sequence>
<organism evidence="2">
    <name type="scientific">Moorena producens (strain JHB)</name>
    <dbReference type="NCBI Taxonomy" id="1454205"/>
    <lineage>
        <taxon>Bacteria</taxon>
        <taxon>Bacillati</taxon>
        <taxon>Cyanobacteriota</taxon>
        <taxon>Cyanophyceae</taxon>
        <taxon>Coleofasciculales</taxon>
        <taxon>Coleofasciculaceae</taxon>
        <taxon>Moorena</taxon>
    </lineage>
</organism>
<dbReference type="EMBL" id="CP017708">
    <property type="protein sequence ID" value="WAN69714.1"/>
    <property type="molecule type" value="Genomic_DNA"/>
</dbReference>
<dbReference type="Proteomes" id="UP000176944">
    <property type="component" value="Chromosome"/>
</dbReference>
<reference evidence="2" key="2">
    <citation type="submission" date="2022-10" db="EMBL/GenBank/DDBJ databases">
        <authorList>
            <person name="Ngo T.-E."/>
        </authorList>
    </citation>
    <scope>NUCLEOTIDE SEQUENCE</scope>
    <source>
        <strain evidence="2">JHB</strain>
    </source>
</reference>
<feature type="region of interest" description="Disordered" evidence="1">
    <location>
        <begin position="1"/>
        <end position="37"/>
    </location>
</feature>
<dbReference type="AlphaFoldDB" id="A0A9Q9SU55"/>